<evidence type="ECO:0000313" key="2">
    <source>
        <dbReference type="WBParaSite" id="RSKR_0001182400.1"/>
    </source>
</evidence>
<accession>A0AC35UI79</accession>
<dbReference type="WBParaSite" id="RSKR_0001182400.1">
    <property type="protein sequence ID" value="RSKR_0001182400.1"/>
    <property type="gene ID" value="RSKR_0001182400"/>
</dbReference>
<protein>
    <submittedName>
        <fullName evidence="2">Torsin</fullName>
    </submittedName>
</protein>
<organism evidence="1 2">
    <name type="scientific">Rhabditophanes sp. KR3021</name>
    <dbReference type="NCBI Taxonomy" id="114890"/>
    <lineage>
        <taxon>Eukaryota</taxon>
        <taxon>Metazoa</taxon>
        <taxon>Ecdysozoa</taxon>
        <taxon>Nematoda</taxon>
        <taxon>Chromadorea</taxon>
        <taxon>Rhabditida</taxon>
        <taxon>Tylenchina</taxon>
        <taxon>Panagrolaimomorpha</taxon>
        <taxon>Strongyloidoidea</taxon>
        <taxon>Alloionematidae</taxon>
        <taxon>Rhabditophanes</taxon>
    </lineage>
</organism>
<proteinExistence type="predicted"/>
<sequence>MRIFKHNLIIILLFTLNFILFINGELISLLVGSAAIGGFSSLIGIGYQYKCYYLECCDQKWIRIDKNNLTKSLNSMIYGQHIAVKQLSQLLSGHLESVMKKTSKKSLVLSLHGWPGVGKTYIGRILTDNLFEKGIGSRYLHHYIATVHFRDPRLIEQYASDLNSWIKGNLTECSKSVFIFDEMDKIPPSLLNVIKPYADDNAVVEGVEMTDAIFIFMSNSGGNEISKKTLDHLKSSKPREQLSLKDFDKILREHSVNDGGLKGSSLIYHGLVDAFIPFLPLERSHVQKCIDDALKLKKETNYGIAAHFNEISDRIMEYIDFVPEDNPILSRTGCKSIQKKLSSIIQDLTAGEDENDDTL</sequence>
<reference evidence="2" key="1">
    <citation type="submission" date="2016-11" db="UniProtKB">
        <authorList>
            <consortium name="WormBaseParasite"/>
        </authorList>
    </citation>
    <scope>IDENTIFICATION</scope>
    <source>
        <strain evidence="2">KR3021</strain>
    </source>
</reference>
<name>A0AC35UI79_9BILA</name>
<dbReference type="Proteomes" id="UP000095286">
    <property type="component" value="Unplaced"/>
</dbReference>
<evidence type="ECO:0000313" key="1">
    <source>
        <dbReference type="Proteomes" id="UP000095286"/>
    </source>
</evidence>